<dbReference type="Pfam" id="PF02371">
    <property type="entry name" value="Transposase_20"/>
    <property type="match status" value="1"/>
</dbReference>
<accession>A0A3S0T7C3</accession>
<comment type="caution">
    <text evidence="3">The sequence shown here is derived from an EMBL/GenBank/DDBJ whole genome shotgun (WGS) entry which is preliminary data.</text>
</comment>
<dbReference type="OrthoDB" id="8261795at2"/>
<dbReference type="InterPro" id="IPR002525">
    <property type="entry name" value="Transp_IS110-like_N"/>
</dbReference>
<dbReference type="InterPro" id="IPR047650">
    <property type="entry name" value="Transpos_IS110"/>
</dbReference>
<dbReference type="EMBL" id="RJTH01000057">
    <property type="protein sequence ID" value="RUM16960.1"/>
    <property type="molecule type" value="Genomic_DNA"/>
</dbReference>
<feature type="domain" description="Transposase IS116/IS110/IS902 C-terminal" evidence="2">
    <location>
        <begin position="190"/>
        <end position="271"/>
    </location>
</feature>
<feature type="domain" description="Transposase IS110-like N-terminal" evidence="1">
    <location>
        <begin position="6"/>
        <end position="139"/>
    </location>
</feature>
<dbReference type="NCBIfam" id="NF033542">
    <property type="entry name" value="transpos_IS110"/>
    <property type="match status" value="1"/>
</dbReference>
<dbReference type="RefSeq" id="WP_126925341.1">
    <property type="nucleotide sequence ID" value="NZ_ML133739.1"/>
</dbReference>
<dbReference type="Proteomes" id="UP000278823">
    <property type="component" value="Unassembled WGS sequence"/>
</dbReference>
<evidence type="ECO:0000313" key="4">
    <source>
        <dbReference type="Proteomes" id="UP000278823"/>
    </source>
</evidence>
<keyword evidence="4" id="KW-1185">Reference proteome</keyword>
<evidence type="ECO:0000313" key="3">
    <source>
        <dbReference type="EMBL" id="RUM16960.1"/>
    </source>
</evidence>
<dbReference type="PANTHER" id="PTHR33055">
    <property type="entry name" value="TRANSPOSASE FOR INSERTION SEQUENCE ELEMENT IS1111A"/>
    <property type="match status" value="1"/>
</dbReference>
<dbReference type="Pfam" id="PF01548">
    <property type="entry name" value="DEDD_Tnp_IS110"/>
    <property type="match status" value="1"/>
</dbReference>
<dbReference type="AlphaFoldDB" id="A0A3S0T7C3"/>
<dbReference type="InterPro" id="IPR003346">
    <property type="entry name" value="Transposase_20"/>
</dbReference>
<dbReference type="GO" id="GO:0003677">
    <property type="term" value="F:DNA binding"/>
    <property type="evidence" value="ECO:0007669"/>
    <property type="project" value="InterPro"/>
</dbReference>
<reference evidence="4" key="1">
    <citation type="submission" date="2018-11" db="EMBL/GenBank/DDBJ databases">
        <title>Rhizobium chutanense sp. nov., isolated from root nodules of Phaseolus vulgaris in China.</title>
        <authorList>
            <person name="Huo Y."/>
        </authorList>
    </citation>
    <scope>NUCLEOTIDE SEQUENCE [LARGE SCALE GENOMIC DNA]</scope>
    <source>
        <strain evidence="4">CCBAU 65647</strain>
    </source>
</reference>
<dbReference type="GO" id="GO:0006313">
    <property type="term" value="P:DNA transposition"/>
    <property type="evidence" value="ECO:0007669"/>
    <property type="project" value="InterPro"/>
</dbReference>
<protein>
    <submittedName>
        <fullName evidence="3">IS110 family transposase</fullName>
    </submittedName>
</protein>
<organism evidence="3 4">
    <name type="scientific">Rhizobium vallis</name>
    <dbReference type="NCBI Taxonomy" id="634290"/>
    <lineage>
        <taxon>Bacteria</taxon>
        <taxon>Pseudomonadati</taxon>
        <taxon>Pseudomonadota</taxon>
        <taxon>Alphaproteobacteria</taxon>
        <taxon>Hyphomicrobiales</taxon>
        <taxon>Rhizobiaceae</taxon>
        <taxon>Rhizobium/Agrobacterium group</taxon>
        <taxon>Rhizobium</taxon>
    </lineage>
</organism>
<evidence type="ECO:0000259" key="2">
    <source>
        <dbReference type="Pfam" id="PF02371"/>
    </source>
</evidence>
<proteinExistence type="predicted"/>
<sequence length="312" mass="33897">MNSIICGVDVSKAWLDVFIRPSGVSQRFGNDAAGISALAALCRAEGVELVAMEASGGYERAAFLLLWEMGIACALANARNVRRFAEAMGFLEKTDKIDAAVIAHYAEARPLRASPPPKPEQMRLQALVARLSQVTGDLIVQRQRKTATRDADTIESLNEVIALLVRQSRRLEGEIASMIDDDPLWASLDKAFRSIKGVASRTVARLMAELPEIGHISNKAIVKLSGLAPIANDSGKKSGPRPVRGGRKGPRGILFLIAAIAARYDPHLAAFQQRLQAAGKPKMVIRIALARKLLVILNAKARDARREFQYAT</sequence>
<dbReference type="GO" id="GO:0004803">
    <property type="term" value="F:transposase activity"/>
    <property type="evidence" value="ECO:0007669"/>
    <property type="project" value="InterPro"/>
</dbReference>
<dbReference type="PANTHER" id="PTHR33055:SF13">
    <property type="entry name" value="TRANSPOSASE"/>
    <property type="match status" value="1"/>
</dbReference>
<evidence type="ECO:0000259" key="1">
    <source>
        <dbReference type="Pfam" id="PF01548"/>
    </source>
</evidence>
<gene>
    <name evidence="3" type="ORF">EFQ99_34905</name>
</gene>
<name>A0A3S0T7C3_9HYPH</name>